<keyword evidence="3" id="KW-1185">Reference proteome</keyword>
<keyword evidence="1" id="KW-0694">RNA-binding</keyword>
<dbReference type="eggNOG" id="arCOG03718">
    <property type="taxonomic scope" value="Archaea"/>
</dbReference>
<name>D7DBU0_STAHD</name>
<dbReference type="GeneID" id="9233795"/>
<dbReference type="InterPro" id="IPR010173">
    <property type="entry name" value="CRISPR-assoc_Csm5"/>
</dbReference>
<evidence type="ECO:0000256" key="1">
    <source>
        <dbReference type="ARBA" id="ARBA00022884"/>
    </source>
</evidence>
<dbReference type="OrthoDB" id="86248at2157"/>
<dbReference type="HOGENOM" id="CLU_036878_3_0_2"/>
<dbReference type="GO" id="GO:0003723">
    <property type="term" value="F:RNA binding"/>
    <property type="evidence" value="ECO:0007669"/>
    <property type="project" value="UniProtKB-KW"/>
</dbReference>
<reference evidence="2 3" key="2">
    <citation type="journal article" date="2011" name="Stand. Genomic Sci.">
        <title>Complete genome sequence of Staphylothermus hellenicus P8.</title>
        <authorList>
            <person name="Anderson I."/>
            <person name="Wirth R."/>
            <person name="Lucas S."/>
            <person name="Copeland A."/>
            <person name="Lapidus A."/>
            <person name="Cheng J.F."/>
            <person name="Goodwin L."/>
            <person name="Pitluck S."/>
            <person name="Davenport K."/>
            <person name="Detter J.C."/>
            <person name="Han C."/>
            <person name="Tapia R."/>
            <person name="Land M."/>
            <person name="Hauser L."/>
            <person name="Pati A."/>
            <person name="Mikhailova N."/>
            <person name="Woyke T."/>
            <person name="Klenk H.P."/>
            <person name="Kyrpides N."/>
            <person name="Ivanova N."/>
        </authorList>
    </citation>
    <scope>NUCLEOTIDE SEQUENCE [LARGE SCALE GENOMIC DNA]</scope>
    <source>
        <strain evidence="3">DSM 12710 / JCM 10830 / BK20S6-10-b1 / P8</strain>
    </source>
</reference>
<protein>
    <submittedName>
        <fullName evidence="2">CRISPR-associated RAMP protein, Csm5 family</fullName>
    </submittedName>
</protein>
<organism evidence="2 3">
    <name type="scientific">Staphylothermus hellenicus (strain DSM 12710 / JCM 10830 / BK20S6-10-b1 / P8)</name>
    <dbReference type="NCBI Taxonomy" id="591019"/>
    <lineage>
        <taxon>Archaea</taxon>
        <taxon>Thermoproteota</taxon>
        <taxon>Thermoprotei</taxon>
        <taxon>Desulfurococcales</taxon>
        <taxon>Desulfurococcaceae</taxon>
        <taxon>Staphylothermus</taxon>
    </lineage>
</organism>
<gene>
    <name evidence="2" type="ordered locus">Shell_0506</name>
</gene>
<sequence>MEKNIVEKHRINLEVMTETHVWDGNTLFRNIDILTSIAENRKIAYLIDIGKLTRIITGRNGYRDLMNALKQRNISMLIPKYKVNIEDVALTTYQLRTEPKQLGIEIKNHLSINNVPSIPGSELKGLLRTAILNYMIMHNLIDPKIIENTLNNLSFSERLKNIDAAIQNAIKKRINAKSTPLDLLRFIGISDPVKNKVNPVIDKVMALKLTNIEEIASEDIIGLSEGSTFEYELSIYKPVLKDHILGNYNVRSYDELYKLYNILIEENGVLKLLEILREFSLKLIDFEIGRIRGIKGKIDLSFIDNLYKWRNEVLQNNNIFYFRIGYGTGMYSKTVYLSLSPEQQKKLVQIMSSIIAAKTRGRINIWDTLTMKIVGSEYTLNNKLVPVGWVRLEIK</sequence>
<dbReference type="KEGG" id="shc:Shell_0506"/>
<dbReference type="RefSeq" id="WP_013142835.1">
    <property type="nucleotide sequence ID" value="NC_014205.1"/>
</dbReference>
<dbReference type="PANTHER" id="PTHR38007:SF1">
    <property type="entry name" value="CRISPR SYSTEM CMS PROTEIN CSM5"/>
    <property type="match status" value="1"/>
</dbReference>
<evidence type="ECO:0000313" key="3">
    <source>
        <dbReference type="Proteomes" id="UP000002573"/>
    </source>
</evidence>
<dbReference type="STRING" id="591019.Shell_0506"/>
<dbReference type="AlphaFoldDB" id="D7DBU0"/>
<dbReference type="Proteomes" id="UP000002573">
    <property type="component" value="Chromosome"/>
</dbReference>
<dbReference type="PANTHER" id="PTHR38007">
    <property type="entry name" value="CRISPR SYSTEM CMS PROTEIN CSM5"/>
    <property type="match status" value="1"/>
</dbReference>
<dbReference type="EMBL" id="CP002051">
    <property type="protein sequence ID" value="ADI31637.1"/>
    <property type="molecule type" value="Genomic_DNA"/>
</dbReference>
<accession>D7DBU0</accession>
<evidence type="ECO:0000313" key="2">
    <source>
        <dbReference type="EMBL" id="ADI31637.1"/>
    </source>
</evidence>
<dbReference type="NCBIfam" id="TIGR01899">
    <property type="entry name" value="cas_TM1807_csm5"/>
    <property type="match status" value="1"/>
</dbReference>
<proteinExistence type="predicted"/>
<reference evidence="3" key="1">
    <citation type="submission" date="2010-05" db="EMBL/GenBank/DDBJ databases">
        <title>Complete sequence of Staphylothermus hellenicus DSM 12710.</title>
        <authorList>
            <consortium name="US DOE Joint Genome Institute"/>
            <person name="Lucas S."/>
            <person name="Copeland A."/>
            <person name="Lapidus A."/>
            <person name="Cheng J.-F."/>
            <person name="Bruce D."/>
            <person name="Goodwin L."/>
            <person name="Pitluck S."/>
            <person name="Davenport K."/>
            <person name="Detter J.C."/>
            <person name="Han C."/>
            <person name="Tapia R."/>
            <person name="Larimer F."/>
            <person name="Land M."/>
            <person name="Hauser L."/>
            <person name="Kyrpides N."/>
            <person name="Mikhailova N."/>
            <person name="Anderson I.J."/>
            <person name="Woyke T."/>
        </authorList>
    </citation>
    <scope>NUCLEOTIDE SEQUENCE [LARGE SCALE GENOMIC DNA]</scope>
    <source>
        <strain evidence="3">DSM 12710 / JCM 10830 / BK20S6-10-b1 / P8</strain>
    </source>
</reference>